<name>A0A1H9JQL7_9LACT</name>
<feature type="transmembrane region" description="Helical" evidence="1">
    <location>
        <begin position="104"/>
        <end position="126"/>
    </location>
</feature>
<gene>
    <name evidence="2" type="ORF">SAMN05421767_1102</name>
</gene>
<evidence type="ECO:0008006" key="4">
    <source>
        <dbReference type="Google" id="ProtNLM"/>
    </source>
</evidence>
<feature type="transmembrane region" description="Helical" evidence="1">
    <location>
        <begin position="208"/>
        <end position="226"/>
    </location>
</feature>
<dbReference type="EMBL" id="FOGF01000010">
    <property type="protein sequence ID" value="SEQ89120.1"/>
    <property type="molecule type" value="Genomic_DNA"/>
</dbReference>
<keyword evidence="1" id="KW-0472">Membrane</keyword>
<dbReference type="STRING" id="137733.SAMN05421767_1102"/>
<keyword evidence="1" id="KW-1133">Transmembrane helix</keyword>
<evidence type="ECO:0000313" key="2">
    <source>
        <dbReference type="EMBL" id="SEQ89120.1"/>
    </source>
</evidence>
<feature type="transmembrane region" description="Helical" evidence="1">
    <location>
        <begin position="170"/>
        <end position="188"/>
    </location>
</feature>
<evidence type="ECO:0000313" key="3">
    <source>
        <dbReference type="Proteomes" id="UP000198556"/>
    </source>
</evidence>
<evidence type="ECO:0000256" key="1">
    <source>
        <dbReference type="SAM" id="Phobius"/>
    </source>
</evidence>
<feature type="transmembrane region" description="Helical" evidence="1">
    <location>
        <begin position="52"/>
        <end position="77"/>
    </location>
</feature>
<dbReference type="Proteomes" id="UP000198556">
    <property type="component" value="Unassembled WGS sequence"/>
</dbReference>
<dbReference type="AlphaFoldDB" id="A0A1H9JQL7"/>
<keyword evidence="3" id="KW-1185">Reference proteome</keyword>
<feature type="transmembrane region" description="Helical" evidence="1">
    <location>
        <begin position="138"/>
        <end position="163"/>
    </location>
</feature>
<protein>
    <recommendedName>
        <fullName evidence="4">ABC-2 family transporter protein</fullName>
    </recommendedName>
</protein>
<feature type="transmembrane region" description="Helical" evidence="1">
    <location>
        <begin position="14"/>
        <end position="32"/>
    </location>
</feature>
<accession>A0A1H9JQL7</accession>
<dbReference type="RefSeq" id="WP_089746316.1">
    <property type="nucleotide sequence ID" value="NZ_FOGF01000010.1"/>
</dbReference>
<organism evidence="2 3">
    <name type="scientific">Granulicatella balaenopterae</name>
    <dbReference type="NCBI Taxonomy" id="137733"/>
    <lineage>
        <taxon>Bacteria</taxon>
        <taxon>Bacillati</taxon>
        <taxon>Bacillota</taxon>
        <taxon>Bacilli</taxon>
        <taxon>Lactobacillales</taxon>
        <taxon>Carnobacteriaceae</taxon>
        <taxon>Granulicatella</taxon>
    </lineage>
</organism>
<reference evidence="2 3" key="1">
    <citation type="submission" date="2016-10" db="EMBL/GenBank/DDBJ databases">
        <authorList>
            <person name="de Groot N.N."/>
        </authorList>
    </citation>
    <scope>NUCLEOTIDE SEQUENCE [LARGE SCALE GENOMIC DNA]</scope>
    <source>
        <strain evidence="2 3">DSM 15827</strain>
    </source>
</reference>
<keyword evidence="1" id="KW-0812">Transmembrane</keyword>
<proteinExistence type="predicted"/>
<sequence length="238" mass="27325">MVRLIKSELIKNKIWQYSILACLLPVFTGVFIKTQIVNRTVNYIDVPVDTYTFALVCNTFLIFVLPIFVLLTSIVFAQNESNDNGWMLVLSTVKDGKKTIIAKCITQIIIIFISYISFTAVNGYLLQDWGMKIILEVVVIPLFYSFICFIPIMIVVQLLCIILPHVIEKVFLGMFLIIVNFLIAQTDYNTYFYPNFYYTIAQDSSNAVVQVSISILLVITLLYFGTKLTTKYIQNHYV</sequence>